<keyword evidence="8" id="KW-0547">Nucleotide-binding</keyword>
<comment type="caution">
    <text evidence="12">The sequence shown here is derived from an EMBL/GenBank/DDBJ whole genome shotgun (WGS) entry which is preliminary data.</text>
</comment>
<evidence type="ECO:0000256" key="2">
    <source>
        <dbReference type="ARBA" id="ARBA00010214"/>
    </source>
</evidence>
<dbReference type="AlphaFoldDB" id="X1KHD3"/>
<dbReference type="EMBL" id="BARU01044801">
    <property type="protein sequence ID" value="GAH81468.1"/>
    <property type="molecule type" value="Genomic_DNA"/>
</dbReference>
<dbReference type="UniPathway" id="UPA00277">
    <property type="reaction ID" value="UER00407"/>
</dbReference>
<keyword evidence="5" id="KW-0288">FMN</keyword>
<dbReference type="SUPFAM" id="SSF52374">
    <property type="entry name" value="Nucleotidylyl transferase"/>
    <property type="match status" value="1"/>
</dbReference>
<comment type="similarity">
    <text evidence="2">Belongs to the RibF family.</text>
</comment>
<dbReference type="PANTHER" id="PTHR22749:SF6">
    <property type="entry name" value="RIBOFLAVIN KINASE"/>
    <property type="match status" value="1"/>
</dbReference>
<feature type="domain" description="FAD synthetase" evidence="11">
    <location>
        <begin position="19"/>
        <end position="139"/>
    </location>
</feature>
<dbReference type="GO" id="GO:0005524">
    <property type="term" value="F:ATP binding"/>
    <property type="evidence" value="ECO:0007669"/>
    <property type="project" value="UniProtKB-KW"/>
</dbReference>
<dbReference type="GO" id="GO:0003919">
    <property type="term" value="F:FMN adenylyltransferase activity"/>
    <property type="evidence" value="ECO:0007669"/>
    <property type="project" value="UniProtKB-EC"/>
</dbReference>
<accession>X1KHD3</accession>
<gene>
    <name evidence="12" type="ORF">S03H2_68202</name>
</gene>
<name>X1KHD3_9ZZZZ</name>
<dbReference type="Gene3D" id="3.40.50.620">
    <property type="entry name" value="HUPs"/>
    <property type="match status" value="1"/>
</dbReference>
<sequence>MHIIERITRIDPFFGRIGLSIGNFEGFHKGHIKIIASLIAESRKKNLFSTVITFKQHPLKILSGKEPQKLWAPCDKIESFKKAGIDLLIYIDFSPAFSATMPLDFITGLKKNLSPRLLCLGSSFRFGKKNAGDLKLLANDL</sequence>
<dbReference type="InterPro" id="IPR015864">
    <property type="entry name" value="FAD_synthase"/>
</dbReference>
<keyword evidence="4" id="KW-0285">Flavoprotein</keyword>
<dbReference type="GO" id="GO:0009398">
    <property type="term" value="P:FMN biosynthetic process"/>
    <property type="evidence" value="ECO:0007669"/>
    <property type="project" value="TreeGrafter"/>
</dbReference>
<keyword evidence="6" id="KW-0808">Transferase</keyword>
<keyword evidence="10" id="KW-0067">ATP-binding</keyword>
<evidence type="ECO:0000256" key="4">
    <source>
        <dbReference type="ARBA" id="ARBA00022630"/>
    </source>
</evidence>
<evidence type="ECO:0000256" key="10">
    <source>
        <dbReference type="ARBA" id="ARBA00022840"/>
    </source>
</evidence>
<evidence type="ECO:0000256" key="6">
    <source>
        <dbReference type="ARBA" id="ARBA00022679"/>
    </source>
</evidence>
<evidence type="ECO:0000313" key="12">
    <source>
        <dbReference type="EMBL" id="GAH81468.1"/>
    </source>
</evidence>
<organism evidence="12">
    <name type="scientific">marine sediment metagenome</name>
    <dbReference type="NCBI Taxonomy" id="412755"/>
    <lineage>
        <taxon>unclassified sequences</taxon>
        <taxon>metagenomes</taxon>
        <taxon>ecological metagenomes</taxon>
    </lineage>
</organism>
<dbReference type="EC" id="2.7.7.2" evidence="3"/>
<dbReference type="Pfam" id="PF06574">
    <property type="entry name" value="FAD_syn"/>
    <property type="match status" value="1"/>
</dbReference>
<reference evidence="12" key="1">
    <citation type="journal article" date="2014" name="Front. Microbiol.">
        <title>High frequency of phylogenetically diverse reductive dehalogenase-homologous genes in deep subseafloor sedimentary metagenomes.</title>
        <authorList>
            <person name="Kawai M."/>
            <person name="Futagami T."/>
            <person name="Toyoda A."/>
            <person name="Takaki Y."/>
            <person name="Nishi S."/>
            <person name="Hori S."/>
            <person name="Arai W."/>
            <person name="Tsubouchi T."/>
            <person name="Morono Y."/>
            <person name="Uchiyama I."/>
            <person name="Ito T."/>
            <person name="Fujiyama A."/>
            <person name="Inagaki F."/>
            <person name="Takami H."/>
        </authorList>
    </citation>
    <scope>NUCLEOTIDE SEQUENCE</scope>
    <source>
        <strain evidence="12">Expedition CK06-06</strain>
    </source>
</reference>
<dbReference type="PANTHER" id="PTHR22749">
    <property type="entry name" value="RIBOFLAVIN KINASE/FMN ADENYLYLTRANSFERASE"/>
    <property type="match status" value="1"/>
</dbReference>
<feature type="non-terminal residue" evidence="12">
    <location>
        <position position="141"/>
    </location>
</feature>
<keyword evidence="7" id="KW-0548">Nucleotidyltransferase</keyword>
<evidence type="ECO:0000256" key="5">
    <source>
        <dbReference type="ARBA" id="ARBA00022643"/>
    </source>
</evidence>
<evidence type="ECO:0000256" key="9">
    <source>
        <dbReference type="ARBA" id="ARBA00022827"/>
    </source>
</evidence>
<dbReference type="GO" id="GO:0008531">
    <property type="term" value="F:riboflavin kinase activity"/>
    <property type="evidence" value="ECO:0007669"/>
    <property type="project" value="TreeGrafter"/>
</dbReference>
<evidence type="ECO:0000256" key="3">
    <source>
        <dbReference type="ARBA" id="ARBA00012393"/>
    </source>
</evidence>
<dbReference type="GO" id="GO:0006747">
    <property type="term" value="P:FAD biosynthetic process"/>
    <property type="evidence" value="ECO:0007669"/>
    <property type="project" value="UniProtKB-UniPathway"/>
</dbReference>
<protein>
    <recommendedName>
        <fullName evidence="3">FAD synthase</fullName>
        <ecNumber evidence="3">2.7.7.2</ecNumber>
    </recommendedName>
</protein>
<evidence type="ECO:0000256" key="8">
    <source>
        <dbReference type="ARBA" id="ARBA00022741"/>
    </source>
</evidence>
<dbReference type="InterPro" id="IPR023468">
    <property type="entry name" value="Riboflavin_kinase"/>
</dbReference>
<evidence type="ECO:0000259" key="11">
    <source>
        <dbReference type="Pfam" id="PF06574"/>
    </source>
</evidence>
<evidence type="ECO:0000256" key="1">
    <source>
        <dbReference type="ARBA" id="ARBA00004726"/>
    </source>
</evidence>
<dbReference type="GO" id="GO:0009231">
    <property type="term" value="P:riboflavin biosynthetic process"/>
    <property type="evidence" value="ECO:0007669"/>
    <property type="project" value="InterPro"/>
</dbReference>
<evidence type="ECO:0000256" key="7">
    <source>
        <dbReference type="ARBA" id="ARBA00022695"/>
    </source>
</evidence>
<proteinExistence type="inferred from homology"/>
<keyword evidence="9" id="KW-0274">FAD</keyword>
<dbReference type="InterPro" id="IPR014729">
    <property type="entry name" value="Rossmann-like_a/b/a_fold"/>
</dbReference>
<comment type="pathway">
    <text evidence="1">Cofactor biosynthesis; FAD biosynthesis; FAD from FMN: step 1/1.</text>
</comment>